<dbReference type="EnsemblPlants" id="KQL01939">
    <property type="protein sequence ID" value="KQL01939"/>
    <property type="gene ID" value="SETIT_014848mg"/>
</dbReference>
<dbReference type="InParanoid" id="K3YKS9"/>
<dbReference type="AlphaFoldDB" id="K3YKS9"/>
<name>K3YKS9_SETIT</name>
<dbReference type="Gramene" id="KQL01939">
    <property type="protein sequence ID" value="KQL01939"/>
    <property type="gene ID" value="SETIT_014848mg"/>
</dbReference>
<dbReference type="EMBL" id="AGNK02003878">
    <property type="status" value="NOT_ANNOTATED_CDS"/>
    <property type="molecule type" value="Genomic_DNA"/>
</dbReference>
<evidence type="ECO:0000313" key="2">
    <source>
        <dbReference type="Proteomes" id="UP000004995"/>
    </source>
</evidence>
<reference evidence="2" key="1">
    <citation type="journal article" date="2012" name="Nat. Biotechnol.">
        <title>Reference genome sequence of the model plant Setaria.</title>
        <authorList>
            <person name="Bennetzen J.L."/>
            <person name="Schmutz J."/>
            <person name="Wang H."/>
            <person name="Percifield R."/>
            <person name="Hawkins J."/>
            <person name="Pontaroli A.C."/>
            <person name="Estep M."/>
            <person name="Feng L."/>
            <person name="Vaughn J.N."/>
            <person name="Grimwood J."/>
            <person name="Jenkins J."/>
            <person name="Barry K."/>
            <person name="Lindquist E."/>
            <person name="Hellsten U."/>
            <person name="Deshpande S."/>
            <person name="Wang X."/>
            <person name="Wu X."/>
            <person name="Mitros T."/>
            <person name="Triplett J."/>
            <person name="Yang X."/>
            <person name="Ye C.Y."/>
            <person name="Mauro-Herrera M."/>
            <person name="Wang L."/>
            <person name="Li P."/>
            <person name="Sharma M."/>
            <person name="Sharma R."/>
            <person name="Ronald P.C."/>
            <person name="Panaud O."/>
            <person name="Kellogg E.A."/>
            <person name="Brutnell T.P."/>
            <person name="Doust A.N."/>
            <person name="Tuskan G.A."/>
            <person name="Rokhsar D."/>
            <person name="Devos K.M."/>
        </authorList>
    </citation>
    <scope>NUCLEOTIDE SEQUENCE [LARGE SCALE GENOMIC DNA]</scope>
    <source>
        <strain evidence="2">cv. Yugu1</strain>
    </source>
</reference>
<proteinExistence type="predicted"/>
<reference evidence="1" key="2">
    <citation type="submission" date="2018-08" db="UniProtKB">
        <authorList>
            <consortium name="EnsemblPlants"/>
        </authorList>
    </citation>
    <scope>IDENTIFICATION</scope>
    <source>
        <strain evidence="1">Yugu1</strain>
    </source>
</reference>
<organism evidence="1 2">
    <name type="scientific">Setaria italica</name>
    <name type="common">Foxtail millet</name>
    <name type="synonym">Panicum italicum</name>
    <dbReference type="NCBI Taxonomy" id="4555"/>
    <lineage>
        <taxon>Eukaryota</taxon>
        <taxon>Viridiplantae</taxon>
        <taxon>Streptophyta</taxon>
        <taxon>Embryophyta</taxon>
        <taxon>Tracheophyta</taxon>
        <taxon>Spermatophyta</taxon>
        <taxon>Magnoliopsida</taxon>
        <taxon>Liliopsida</taxon>
        <taxon>Poales</taxon>
        <taxon>Poaceae</taxon>
        <taxon>PACMAD clade</taxon>
        <taxon>Panicoideae</taxon>
        <taxon>Panicodae</taxon>
        <taxon>Paniceae</taxon>
        <taxon>Cenchrinae</taxon>
        <taxon>Setaria</taxon>
    </lineage>
</organism>
<keyword evidence="2" id="KW-1185">Reference proteome</keyword>
<dbReference type="Proteomes" id="UP000004995">
    <property type="component" value="Unassembled WGS sequence"/>
</dbReference>
<sequence length="43" mass="4860">MDKDGYCKECSLYDSNCLSELETRIGRSVTVTFLVSCSIDVFM</sequence>
<dbReference type="HOGENOM" id="CLU_3243126_0_0_1"/>
<protein>
    <submittedName>
        <fullName evidence="1">Uncharacterized protein</fullName>
    </submittedName>
</protein>
<accession>K3YKS9</accession>
<evidence type="ECO:0000313" key="1">
    <source>
        <dbReference type="EnsemblPlants" id="KQL01939"/>
    </source>
</evidence>